<gene>
    <name evidence="1" type="ORF">P10VF_236</name>
</gene>
<protein>
    <submittedName>
        <fullName evidence="1">Uncharacterized protein</fullName>
    </submittedName>
</protein>
<dbReference type="RefSeq" id="YP_009099975.1">
    <property type="nucleotide sequence ID" value="NC_025429.1"/>
</dbReference>
<sequence length="50" mass="5878">MSLTKEEFVQQYVLRIVQNGRNQSYFTDGMLDGFINEAVKAYNKIRTECK</sequence>
<organism evidence="1 2">
    <name type="scientific">Rhizobium phage vB_RleM_P10VF</name>
    <dbReference type="NCBI Taxonomy" id="1527770"/>
    <lineage>
        <taxon>Viruses</taxon>
        <taxon>Duplodnaviria</taxon>
        <taxon>Heunggongvirae</taxon>
        <taxon>Uroviricota</taxon>
        <taxon>Caudoviricetes</taxon>
        <taxon>Pootjesviridae</taxon>
        <taxon>Innesvirus</taxon>
        <taxon>Innesvirus P10VF</taxon>
    </lineage>
</organism>
<dbReference type="GeneID" id="22109785"/>
<keyword evidence="2" id="KW-1185">Reference proteome</keyword>
<proteinExistence type="predicted"/>
<dbReference type="EMBL" id="KM199770">
    <property type="protein sequence ID" value="AIK68449.1"/>
    <property type="molecule type" value="Genomic_DNA"/>
</dbReference>
<reference evidence="1 2" key="1">
    <citation type="submission" date="2014-07" db="EMBL/GenBank/DDBJ databases">
        <title>Isolation and characterization of Rhizobium leguminosarum phages from western Canadian soils and complete genome sequences of rhizobiophages vB_RleS_L338C and vB_RleM_P10VF.</title>
        <authorList>
            <person name="Restrepo-Cordoba M."/>
            <person name="Halmillawewa A.P."/>
            <person name="Perry B."/>
            <person name="Hynes M.F."/>
            <person name="Yost C.K."/>
        </authorList>
    </citation>
    <scope>NUCLEOTIDE SEQUENCE [LARGE SCALE GENOMIC DNA]</scope>
</reference>
<dbReference type="Proteomes" id="UP000204140">
    <property type="component" value="Segment"/>
</dbReference>
<name>A0A076YNR2_9CAUD</name>
<accession>A0A076YNR2</accession>
<evidence type="ECO:0000313" key="1">
    <source>
        <dbReference type="EMBL" id="AIK68449.1"/>
    </source>
</evidence>
<dbReference type="KEGG" id="vg:22109785"/>
<evidence type="ECO:0000313" key="2">
    <source>
        <dbReference type="Proteomes" id="UP000204140"/>
    </source>
</evidence>